<evidence type="ECO:0000259" key="1">
    <source>
        <dbReference type="Pfam" id="PF12697"/>
    </source>
</evidence>
<dbReference type="PANTHER" id="PTHR43798:SF6">
    <property type="entry name" value="HYDROLASE, PUTATIVE (AFU_ORTHOLOGUE AFUA_4G13070)-RELATED"/>
    <property type="match status" value="1"/>
</dbReference>
<dbReference type="RefSeq" id="WP_166520913.1">
    <property type="nucleotide sequence ID" value="NZ_VLKF01000001.1"/>
</dbReference>
<dbReference type="PRINTS" id="PR00111">
    <property type="entry name" value="ABHYDROLASE"/>
</dbReference>
<dbReference type="Gene3D" id="3.40.50.1820">
    <property type="entry name" value="alpha/beta hydrolase"/>
    <property type="match status" value="1"/>
</dbReference>
<dbReference type="AlphaFoldDB" id="A0A562ILG7"/>
<dbReference type="SUPFAM" id="SSF53474">
    <property type="entry name" value="alpha/beta-Hydrolases"/>
    <property type="match status" value="1"/>
</dbReference>
<proteinExistence type="predicted"/>
<dbReference type="InterPro" id="IPR050266">
    <property type="entry name" value="AB_hydrolase_sf"/>
</dbReference>
<sequence>MTRVPPSATSWTGRVGAVSVHAVSHGGALPLVALHGAGVDHREIEAAVEAVVPDVALRRVYPDLPGMGRTTADGLTSNDDVVAVLAGFLEQLADGPVLLLGHSYGAYLARGLAARRPDLVLGLALVCPLGARTGQVPEHQVVRHDDDAHDELAPEQRAGFDEYLVVRTCATARRYRDSVVPGMALADEDALGRVFAGWSIDLGTGYDGPALVVAGRRDSTVGYADAIDLLVQCPNATLAVVDGAGHALVHERPEVFGALLREWIDRAAPDLGRRS</sequence>
<dbReference type="PANTHER" id="PTHR43798">
    <property type="entry name" value="MONOACYLGLYCEROL LIPASE"/>
    <property type="match status" value="1"/>
</dbReference>
<gene>
    <name evidence="2" type="ORF">JD78_00357</name>
</gene>
<dbReference type="InterPro" id="IPR029058">
    <property type="entry name" value="AB_hydrolase_fold"/>
</dbReference>
<dbReference type="EMBL" id="VLKF01000001">
    <property type="protein sequence ID" value="TWH71857.1"/>
    <property type="molecule type" value="Genomic_DNA"/>
</dbReference>
<dbReference type="GO" id="GO:0003824">
    <property type="term" value="F:catalytic activity"/>
    <property type="evidence" value="ECO:0007669"/>
    <property type="project" value="UniProtKB-ARBA"/>
</dbReference>
<organism evidence="2 3">
    <name type="scientific">Modestobacter roseus</name>
    <dbReference type="NCBI Taxonomy" id="1181884"/>
    <lineage>
        <taxon>Bacteria</taxon>
        <taxon>Bacillati</taxon>
        <taxon>Actinomycetota</taxon>
        <taxon>Actinomycetes</taxon>
        <taxon>Geodermatophilales</taxon>
        <taxon>Geodermatophilaceae</taxon>
        <taxon>Modestobacter</taxon>
    </lineage>
</organism>
<reference evidence="2 3" key="1">
    <citation type="submission" date="2019-07" db="EMBL/GenBank/DDBJ databases">
        <title>R&amp;d 2014.</title>
        <authorList>
            <person name="Klenk H.-P."/>
        </authorList>
    </citation>
    <scope>NUCLEOTIDE SEQUENCE [LARGE SCALE GENOMIC DNA]</scope>
    <source>
        <strain evidence="2 3">DSM 45764</strain>
    </source>
</reference>
<feature type="domain" description="AB hydrolase-1" evidence="1">
    <location>
        <begin position="31"/>
        <end position="256"/>
    </location>
</feature>
<comment type="caution">
    <text evidence="2">The sequence shown here is derived from an EMBL/GenBank/DDBJ whole genome shotgun (WGS) entry which is preliminary data.</text>
</comment>
<accession>A0A562ILG7</accession>
<protein>
    <submittedName>
        <fullName evidence="2">Pimeloyl-ACP methyl ester carboxylesterase</fullName>
    </submittedName>
</protein>
<keyword evidence="3" id="KW-1185">Reference proteome</keyword>
<evidence type="ECO:0000313" key="3">
    <source>
        <dbReference type="Proteomes" id="UP000321490"/>
    </source>
</evidence>
<dbReference type="InterPro" id="IPR000073">
    <property type="entry name" value="AB_hydrolase_1"/>
</dbReference>
<dbReference type="Pfam" id="PF12697">
    <property type="entry name" value="Abhydrolase_6"/>
    <property type="match status" value="1"/>
</dbReference>
<evidence type="ECO:0000313" key="2">
    <source>
        <dbReference type="EMBL" id="TWH71857.1"/>
    </source>
</evidence>
<dbReference type="Proteomes" id="UP000321490">
    <property type="component" value="Unassembled WGS sequence"/>
</dbReference>
<name>A0A562ILG7_9ACTN</name>